<accession>A0A165IYB0</accession>
<feature type="compositionally biased region" description="Basic residues" evidence="1">
    <location>
        <begin position="53"/>
        <end position="63"/>
    </location>
</feature>
<organism evidence="2 3">
    <name type="scientific">Exidia glandulosa HHB12029</name>
    <dbReference type="NCBI Taxonomy" id="1314781"/>
    <lineage>
        <taxon>Eukaryota</taxon>
        <taxon>Fungi</taxon>
        <taxon>Dikarya</taxon>
        <taxon>Basidiomycota</taxon>
        <taxon>Agaricomycotina</taxon>
        <taxon>Agaricomycetes</taxon>
        <taxon>Auriculariales</taxon>
        <taxon>Exidiaceae</taxon>
        <taxon>Exidia</taxon>
    </lineage>
</organism>
<sequence>MIDPFQDDEPQAMYAPRKDSLVRDSMAPSPSPEPRSPPPREVYSPRPTFRTKVVTKAKSKAKTIAKTSPSVRLRACLRIYYERSHQPSLASRRTPRSSASSTHATYKISQSNPTRPRSREP</sequence>
<feature type="region of interest" description="Disordered" evidence="1">
    <location>
        <begin position="1"/>
        <end position="66"/>
    </location>
</feature>
<protein>
    <submittedName>
        <fullName evidence="2">Uncharacterized protein</fullName>
    </submittedName>
</protein>
<feature type="compositionally biased region" description="Pro residues" evidence="1">
    <location>
        <begin position="29"/>
        <end position="40"/>
    </location>
</feature>
<feature type="compositionally biased region" description="Acidic residues" evidence="1">
    <location>
        <begin position="1"/>
        <end position="10"/>
    </location>
</feature>
<dbReference type="AlphaFoldDB" id="A0A165IYB0"/>
<proteinExistence type="predicted"/>
<reference evidence="2 3" key="1">
    <citation type="journal article" date="2016" name="Mol. Biol. Evol.">
        <title>Comparative Genomics of Early-Diverging Mushroom-Forming Fungi Provides Insights into the Origins of Lignocellulose Decay Capabilities.</title>
        <authorList>
            <person name="Nagy L.G."/>
            <person name="Riley R."/>
            <person name="Tritt A."/>
            <person name="Adam C."/>
            <person name="Daum C."/>
            <person name="Floudas D."/>
            <person name="Sun H."/>
            <person name="Yadav J.S."/>
            <person name="Pangilinan J."/>
            <person name="Larsson K.H."/>
            <person name="Matsuura K."/>
            <person name="Barry K."/>
            <person name="Labutti K."/>
            <person name="Kuo R."/>
            <person name="Ohm R.A."/>
            <person name="Bhattacharya S.S."/>
            <person name="Shirouzu T."/>
            <person name="Yoshinaga Y."/>
            <person name="Martin F.M."/>
            <person name="Grigoriev I.V."/>
            <person name="Hibbett D.S."/>
        </authorList>
    </citation>
    <scope>NUCLEOTIDE SEQUENCE [LARGE SCALE GENOMIC DNA]</scope>
    <source>
        <strain evidence="2 3">HHB12029</strain>
    </source>
</reference>
<keyword evidence="3" id="KW-1185">Reference proteome</keyword>
<evidence type="ECO:0000313" key="3">
    <source>
        <dbReference type="Proteomes" id="UP000077266"/>
    </source>
</evidence>
<dbReference type="EMBL" id="KV425979">
    <property type="protein sequence ID" value="KZV94053.1"/>
    <property type="molecule type" value="Genomic_DNA"/>
</dbReference>
<evidence type="ECO:0000256" key="1">
    <source>
        <dbReference type="SAM" id="MobiDB-lite"/>
    </source>
</evidence>
<name>A0A165IYB0_EXIGL</name>
<evidence type="ECO:0000313" key="2">
    <source>
        <dbReference type="EMBL" id="KZV94053.1"/>
    </source>
</evidence>
<feature type="region of interest" description="Disordered" evidence="1">
    <location>
        <begin position="82"/>
        <end position="121"/>
    </location>
</feature>
<feature type="compositionally biased region" description="Low complexity" evidence="1">
    <location>
        <begin position="41"/>
        <end position="52"/>
    </location>
</feature>
<feature type="compositionally biased region" description="Low complexity" evidence="1">
    <location>
        <begin position="88"/>
        <end position="105"/>
    </location>
</feature>
<gene>
    <name evidence="2" type="ORF">EXIGLDRAFT_737503</name>
</gene>
<dbReference type="InParanoid" id="A0A165IYB0"/>
<dbReference type="Proteomes" id="UP000077266">
    <property type="component" value="Unassembled WGS sequence"/>
</dbReference>